<evidence type="ECO:0000259" key="2">
    <source>
        <dbReference type="Pfam" id="PF02720"/>
    </source>
</evidence>
<dbReference type="InterPro" id="IPR003870">
    <property type="entry name" value="DUF222"/>
</dbReference>
<proteinExistence type="predicted"/>
<evidence type="ECO:0000313" key="4">
    <source>
        <dbReference type="Proteomes" id="UP000741013"/>
    </source>
</evidence>
<keyword evidence="4" id="KW-1185">Reference proteome</keyword>
<accession>A0ABS4Q0M6</accession>
<reference evidence="3 4" key="1">
    <citation type="submission" date="2021-03" db="EMBL/GenBank/DDBJ databases">
        <title>Sequencing the genomes of 1000 actinobacteria strains.</title>
        <authorList>
            <person name="Klenk H.-P."/>
        </authorList>
    </citation>
    <scope>NUCLEOTIDE SEQUENCE [LARGE SCALE GENOMIC DNA]</scope>
    <source>
        <strain evidence="3 4">DSM 45510</strain>
    </source>
</reference>
<organism evidence="3 4">
    <name type="scientific">Amycolatopsis magusensis</name>
    <dbReference type="NCBI Taxonomy" id="882444"/>
    <lineage>
        <taxon>Bacteria</taxon>
        <taxon>Bacillati</taxon>
        <taxon>Actinomycetota</taxon>
        <taxon>Actinomycetes</taxon>
        <taxon>Pseudonocardiales</taxon>
        <taxon>Pseudonocardiaceae</taxon>
        <taxon>Amycolatopsis</taxon>
    </lineage>
</organism>
<dbReference type="RefSeq" id="WP_209668140.1">
    <property type="nucleotide sequence ID" value="NZ_JAGGMS010000001.1"/>
</dbReference>
<dbReference type="Proteomes" id="UP000741013">
    <property type="component" value="Unassembled WGS sequence"/>
</dbReference>
<dbReference type="Pfam" id="PF02720">
    <property type="entry name" value="DUF222"/>
    <property type="match status" value="1"/>
</dbReference>
<feature type="region of interest" description="Disordered" evidence="1">
    <location>
        <begin position="364"/>
        <end position="400"/>
    </location>
</feature>
<dbReference type="EMBL" id="JAGGMS010000001">
    <property type="protein sequence ID" value="MBP2185224.1"/>
    <property type="molecule type" value="Genomic_DNA"/>
</dbReference>
<sequence>METTPTKPSELHQVITELQHNEKEISRLHARRMKLVSEFCRRSEVRRGLPEQLAMALSMTKHRAAATIATAETLTGHLPKTFTLLEKGSIPLTVAERVRDAASWLPESKLPEVDNLLEHTLEGRNPTQARRVANRVVAKVDLEGHADRARGNRGGRRVRLRHGNAGTASLAVNSAPVEHAVAAFANVDRLAHQLKASGEARTLDQLRADTMLDLLMGKQLGGELQARCYLYLDAMTYAGLNDKPAELAGHGVIPAWLARELCSGRKTVFQRIITEPRSGQLTEVSDADYSATGDVAELVQVRDRECRRPGCTRPASPTEVELCDHHDGKPSSGQVGLCSADHHLQGVPGWHHGLAADGTFTVTTPAGKTHTSTPEPLHEPRTADGAPPTGSGRPPRCRCA</sequence>
<name>A0ABS4Q0M6_9PSEU</name>
<gene>
    <name evidence="3" type="ORF">JOM49_006750</name>
</gene>
<evidence type="ECO:0000313" key="3">
    <source>
        <dbReference type="EMBL" id="MBP2185224.1"/>
    </source>
</evidence>
<protein>
    <recommendedName>
        <fullName evidence="2">DUF222 domain-containing protein</fullName>
    </recommendedName>
</protein>
<comment type="caution">
    <text evidence="3">The sequence shown here is derived from an EMBL/GenBank/DDBJ whole genome shotgun (WGS) entry which is preliminary data.</text>
</comment>
<evidence type="ECO:0000256" key="1">
    <source>
        <dbReference type="SAM" id="MobiDB-lite"/>
    </source>
</evidence>
<feature type="compositionally biased region" description="Polar residues" evidence="1">
    <location>
        <begin position="364"/>
        <end position="374"/>
    </location>
</feature>
<feature type="domain" description="DUF222" evidence="2">
    <location>
        <begin position="16"/>
        <end position="303"/>
    </location>
</feature>